<gene>
    <name evidence="1" type="ORF">J1902_08570</name>
</gene>
<dbReference type="Gene3D" id="2.160.20.80">
    <property type="entry name" value="E3 ubiquitin-protein ligase SopA"/>
    <property type="match status" value="1"/>
</dbReference>
<dbReference type="Pfam" id="PF00805">
    <property type="entry name" value="Pentapeptide"/>
    <property type="match status" value="1"/>
</dbReference>
<dbReference type="InterPro" id="IPR051082">
    <property type="entry name" value="Pentapeptide-BTB/POZ_domain"/>
</dbReference>
<name>A0A939HGT7_9MICC</name>
<organism evidence="1 2">
    <name type="scientific">Arthrobacter cavernae</name>
    <dbReference type="NCBI Taxonomy" id="2817681"/>
    <lineage>
        <taxon>Bacteria</taxon>
        <taxon>Bacillati</taxon>
        <taxon>Actinomycetota</taxon>
        <taxon>Actinomycetes</taxon>
        <taxon>Micrococcales</taxon>
        <taxon>Micrococcaceae</taxon>
        <taxon>Arthrobacter</taxon>
    </lineage>
</organism>
<dbReference type="EMBL" id="JAFNLL010000015">
    <property type="protein sequence ID" value="MBO1268023.1"/>
    <property type="molecule type" value="Genomic_DNA"/>
</dbReference>
<protein>
    <submittedName>
        <fullName evidence="1">Pentapeptide repeat-containing protein</fullName>
    </submittedName>
</protein>
<evidence type="ECO:0000313" key="2">
    <source>
        <dbReference type="Proteomes" id="UP000664164"/>
    </source>
</evidence>
<comment type="caution">
    <text evidence="1">The sequence shown here is derived from an EMBL/GenBank/DDBJ whole genome shotgun (WGS) entry which is preliminary data.</text>
</comment>
<evidence type="ECO:0000313" key="1">
    <source>
        <dbReference type="EMBL" id="MBO1268023.1"/>
    </source>
</evidence>
<accession>A0A939HGT7</accession>
<keyword evidence="2" id="KW-1185">Reference proteome</keyword>
<sequence>MQTTSAKSPEPSSPALDRQSLRPDCGNCFALCCTAFGFSRSADFALDKPAGSPCQNLAPDFSCSIHDSLRPRGFRGCAVFDCFGAGQNVSQGFFAGKSWLDNLDTKDEMFSAFKAARQLHEMLWYLAEAQTRTFDPDASSRAVQLRNTIGQAVGGELPELLSMDVEDLHSQVRSTLMDVSEEVRASYFAAGDDHLDSALTPGADLMGKNLRSRRLCGADLRGAYLIAADLRDSDLSGVDLLGADFRDARLEGADLSKALYLTQPQLNAARGSCATLLPPDLEMPSHWHNG</sequence>
<proteinExistence type="predicted"/>
<dbReference type="RefSeq" id="WP_207615820.1">
    <property type="nucleotide sequence ID" value="NZ_JAFNLL010000015.1"/>
</dbReference>
<dbReference type="Proteomes" id="UP000664164">
    <property type="component" value="Unassembled WGS sequence"/>
</dbReference>
<reference evidence="1" key="1">
    <citation type="submission" date="2021-03" db="EMBL/GenBank/DDBJ databases">
        <title>A new species, PO-11, isolated from a karst cave deposit.</title>
        <authorList>
            <person name="Zhaoxiaoyong W."/>
        </authorList>
    </citation>
    <scope>NUCLEOTIDE SEQUENCE</scope>
    <source>
        <strain evidence="1">PO-11</strain>
    </source>
</reference>
<dbReference type="AlphaFoldDB" id="A0A939HGT7"/>
<dbReference type="PANTHER" id="PTHR14136">
    <property type="entry name" value="BTB_POZ DOMAIN-CONTAINING PROTEIN KCTD9"/>
    <property type="match status" value="1"/>
</dbReference>
<dbReference type="SUPFAM" id="SSF141571">
    <property type="entry name" value="Pentapeptide repeat-like"/>
    <property type="match status" value="1"/>
</dbReference>
<dbReference type="InterPro" id="IPR001646">
    <property type="entry name" value="5peptide_repeat"/>
</dbReference>
<dbReference type="PANTHER" id="PTHR14136:SF37">
    <property type="entry name" value="PENTAPEPTIDE REPEAT-CONTAINING PROTEIN"/>
    <property type="match status" value="1"/>
</dbReference>